<comment type="catalytic activity">
    <reaction evidence="5">
        <text>L-arginyl-[protein] + 2 S-adenosyl-L-methionine = N(omega),N(omega)-dimethyl-L-arginyl-[protein] + 2 S-adenosyl-L-homocysteine + 2 H(+)</text>
        <dbReference type="Rhea" id="RHEA:48096"/>
        <dbReference type="Rhea" id="RHEA-COMP:10532"/>
        <dbReference type="Rhea" id="RHEA-COMP:11991"/>
        <dbReference type="ChEBI" id="CHEBI:15378"/>
        <dbReference type="ChEBI" id="CHEBI:29965"/>
        <dbReference type="ChEBI" id="CHEBI:57856"/>
        <dbReference type="ChEBI" id="CHEBI:59789"/>
        <dbReference type="ChEBI" id="CHEBI:61897"/>
        <dbReference type="EC" id="2.1.1.319"/>
    </reaction>
    <physiologicalReaction direction="left-to-right" evidence="5">
        <dbReference type="Rhea" id="RHEA:48097"/>
    </physiologicalReaction>
</comment>
<dbReference type="PANTHER" id="PTHR11006">
    <property type="entry name" value="PROTEIN ARGININE N-METHYLTRANSFERASE"/>
    <property type="match status" value="1"/>
</dbReference>
<dbReference type="OrthoDB" id="7848332at2759"/>
<feature type="domain" description="Protein arginine N-methyltransferase" evidence="9">
    <location>
        <begin position="429"/>
        <end position="488"/>
    </location>
</feature>
<dbReference type="CDD" id="cd02440">
    <property type="entry name" value="AdoMet_MTases"/>
    <property type="match status" value="1"/>
</dbReference>
<dbReference type="InterPro" id="IPR025799">
    <property type="entry name" value="Arg_MeTrfase"/>
</dbReference>
<dbReference type="GO" id="GO:0042054">
    <property type="term" value="F:histone methyltransferase activity"/>
    <property type="evidence" value="ECO:0007669"/>
    <property type="project" value="TreeGrafter"/>
</dbReference>
<dbReference type="FunFam" id="3.40.50.150:FF:000003">
    <property type="entry name" value="Blast:Protein arginine N-methyltransferase 1"/>
    <property type="match status" value="1"/>
</dbReference>
<organism evidence="10 11">
    <name type="scientific">Kockovaella imperatae</name>
    <dbReference type="NCBI Taxonomy" id="4999"/>
    <lineage>
        <taxon>Eukaryota</taxon>
        <taxon>Fungi</taxon>
        <taxon>Dikarya</taxon>
        <taxon>Basidiomycota</taxon>
        <taxon>Agaricomycotina</taxon>
        <taxon>Tremellomycetes</taxon>
        <taxon>Tremellales</taxon>
        <taxon>Cuniculitremaceae</taxon>
        <taxon>Kockovaella</taxon>
    </lineage>
</organism>
<feature type="domain" description="Protein arginine N-methyltransferase" evidence="9">
    <location>
        <begin position="302"/>
        <end position="401"/>
    </location>
</feature>
<dbReference type="SUPFAM" id="SSF57667">
    <property type="entry name" value="beta-beta-alpha zinc fingers"/>
    <property type="match status" value="1"/>
</dbReference>
<evidence type="ECO:0000256" key="5">
    <source>
        <dbReference type="ARBA" id="ARBA00047384"/>
    </source>
</evidence>
<dbReference type="InParanoid" id="A0A1Y1UIG0"/>
<dbReference type="SUPFAM" id="SSF53335">
    <property type="entry name" value="S-adenosyl-L-methionine-dependent methyltransferases"/>
    <property type="match status" value="1"/>
</dbReference>
<dbReference type="GO" id="GO:0005634">
    <property type="term" value="C:nucleus"/>
    <property type="evidence" value="ECO:0007669"/>
    <property type="project" value="TreeGrafter"/>
</dbReference>
<keyword evidence="2 7" id="KW-0489">Methyltransferase</keyword>
<evidence type="ECO:0000256" key="2">
    <source>
        <dbReference type="ARBA" id="ARBA00022603"/>
    </source>
</evidence>
<evidence type="ECO:0000256" key="8">
    <source>
        <dbReference type="SAM" id="MobiDB-lite"/>
    </source>
</evidence>
<dbReference type="InterPro" id="IPR029063">
    <property type="entry name" value="SAM-dependent_MTases_sf"/>
</dbReference>
<dbReference type="GO" id="GO:0035242">
    <property type="term" value="F:protein-arginine omega-N asymmetric methyltransferase activity"/>
    <property type="evidence" value="ECO:0007669"/>
    <property type="project" value="UniProtKB-EC"/>
</dbReference>
<evidence type="ECO:0000256" key="3">
    <source>
        <dbReference type="ARBA" id="ARBA00022679"/>
    </source>
</evidence>
<dbReference type="Gene3D" id="2.70.160.11">
    <property type="entry name" value="Hnrnp arginine n-methyltransferase1"/>
    <property type="match status" value="1"/>
</dbReference>
<dbReference type="RefSeq" id="XP_021871766.1">
    <property type="nucleotide sequence ID" value="XM_022013782.1"/>
</dbReference>
<feature type="compositionally biased region" description="Low complexity" evidence="8">
    <location>
        <begin position="1"/>
        <end position="19"/>
    </location>
</feature>
<dbReference type="InterPro" id="IPR055135">
    <property type="entry name" value="PRMT_dom"/>
</dbReference>
<dbReference type="Pfam" id="PF22528">
    <property type="entry name" value="PRMT_C"/>
    <property type="match status" value="2"/>
</dbReference>
<dbReference type="PROSITE" id="PS51678">
    <property type="entry name" value="SAM_MT_PRMT"/>
    <property type="match status" value="1"/>
</dbReference>
<keyword evidence="4 7" id="KW-0949">S-adenosyl-L-methionine</keyword>
<comment type="caution">
    <text evidence="10">The sequence shown here is derived from an EMBL/GenBank/DDBJ whole genome shotgun (WGS) entry which is preliminary data.</text>
</comment>
<accession>A0A1Y1UIG0</accession>
<proteinExistence type="predicted"/>
<gene>
    <name evidence="10" type="ORF">BD324DRAFT_589670</name>
</gene>
<evidence type="ECO:0000256" key="7">
    <source>
        <dbReference type="PROSITE-ProRule" id="PRU01015"/>
    </source>
</evidence>
<keyword evidence="11" id="KW-1185">Reference proteome</keyword>
<dbReference type="GeneID" id="33555590"/>
<dbReference type="EC" id="2.1.1.319" evidence="1"/>
<dbReference type="PANTHER" id="PTHR11006:SF53">
    <property type="entry name" value="PROTEIN ARGININE N-METHYLTRANSFERASE 3"/>
    <property type="match status" value="1"/>
</dbReference>
<reference evidence="10 11" key="1">
    <citation type="submission" date="2017-03" db="EMBL/GenBank/DDBJ databases">
        <title>Widespread Adenine N6-methylation of Active Genes in Fungi.</title>
        <authorList>
            <consortium name="DOE Joint Genome Institute"/>
            <person name="Mondo S.J."/>
            <person name="Dannebaum R.O."/>
            <person name="Kuo R.C."/>
            <person name="Louie K.B."/>
            <person name="Bewick A.J."/>
            <person name="Labutti K."/>
            <person name="Haridas S."/>
            <person name="Kuo A."/>
            <person name="Salamov A."/>
            <person name="Ahrendt S.R."/>
            <person name="Lau R."/>
            <person name="Bowen B.P."/>
            <person name="Lipzen A."/>
            <person name="Sullivan W."/>
            <person name="Andreopoulos W.B."/>
            <person name="Clum A."/>
            <person name="Lindquist E."/>
            <person name="Daum C."/>
            <person name="Northen T.R."/>
            <person name="Ramamoorthy G."/>
            <person name="Schmitz R.J."/>
            <person name="Gryganskyi A."/>
            <person name="Culley D."/>
            <person name="Magnuson J."/>
            <person name="James T.Y."/>
            <person name="O'Malley M.A."/>
            <person name="Stajich J.E."/>
            <person name="Spatafora J.W."/>
            <person name="Visel A."/>
            <person name="Grigoriev I.V."/>
        </authorList>
    </citation>
    <scope>NUCLEOTIDE SEQUENCE [LARGE SCALE GENOMIC DNA]</scope>
    <source>
        <strain evidence="10 11">NRRL Y-17943</strain>
    </source>
</reference>
<keyword evidence="3 7" id="KW-0808">Transferase</keyword>
<dbReference type="InterPro" id="IPR036236">
    <property type="entry name" value="Znf_C2H2_sf"/>
</dbReference>
<evidence type="ECO:0000259" key="9">
    <source>
        <dbReference type="Pfam" id="PF22528"/>
    </source>
</evidence>
<evidence type="ECO:0000313" key="11">
    <source>
        <dbReference type="Proteomes" id="UP000193218"/>
    </source>
</evidence>
<comment type="catalytic activity">
    <reaction evidence="6">
        <text>L-arginyl-[protein] + S-adenosyl-L-methionine = N(omega)-methyl-L-arginyl-[protein] + S-adenosyl-L-homocysteine + H(+)</text>
        <dbReference type="Rhea" id="RHEA:48100"/>
        <dbReference type="Rhea" id="RHEA-COMP:10532"/>
        <dbReference type="Rhea" id="RHEA-COMP:11990"/>
        <dbReference type="ChEBI" id="CHEBI:15378"/>
        <dbReference type="ChEBI" id="CHEBI:29965"/>
        <dbReference type="ChEBI" id="CHEBI:57856"/>
        <dbReference type="ChEBI" id="CHEBI:59789"/>
        <dbReference type="ChEBI" id="CHEBI:65280"/>
    </reaction>
    <physiologicalReaction direction="left-to-right" evidence="6">
        <dbReference type="Rhea" id="RHEA:48101"/>
    </physiologicalReaction>
</comment>
<evidence type="ECO:0000256" key="4">
    <source>
        <dbReference type="ARBA" id="ARBA00022691"/>
    </source>
</evidence>
<dbReference type="Proteomes" id="UP000193218">
    <property type="component" value="Unassembled WGS sequence"/>
</dbReference>
<sequence>MSPSSVASSSTGSDGGYSDWNDEVELSTQSLFDDSLHPTPDAAIQHDATKHGFDLRQRHLDMYQMMRLVNLIRKEHLSPEDASRIPSSDPRLTDDALLAPVIPDDPLLQYSFDDAWSDGPSEASISVQLSHARAEAAALRSVIDTEEPEAVPRRVDNDSHYFDSYSENEIHEIMLKDTVRTTTYGKFILSNPEIFNGATVLDVGCGTGILSMFAARAGAKKVYAVDASALVGKTREIIAINGFSDVIEVINRKMEELDLPEPVDVIISEWMGYMLLYESMLDSVLDARDRFLKPTGLMAPSQAKVLLSGITGDKVHGERVGFWKNIYGFDMSAMSKVHQAEGLIENVPHSEVVTDDVVLRDINIHSATPRSLDFNTAFDLTATRSCTMRAFLTHFDVFFELHRDALHPGKADATKSSDNVTEPPPITPGPVSFTTGTRGDPTHWQQVAFLLKEPIELAKDAHISGQFYCRKSSSNTRELDVEIHYTLDKTAERRTWTVQTYTVR</sequence>
<dbReference type="AlphaFoldDB" id="A0A1Y1UIG0"/>
<feature type="region of interest" description="Disordered" evidence="8">
    <location>
        <begin position="410"/>
        <end position="429"/>
    </location>
</feature>
<dbReference type="EMBL" id="NBSH01000005">
    <property type="protein sequence ID" value="ORX37779.1"/>
    <property type="molecule type" value="Genomic_DNA"/>
</dbReference>
<protein>
    <recommendedName>
        <fullName evidence="1">type I protein arginine methyltransferase</fullName>
        <ecNumber evidence="1">2.1.1.319</ecNumber>
    </recommendedName>
</protein>
<dbReference type="STRING" id="4999.A0A1Y1UIG0"/>
<dbReference type="Pfam" id="PF06325">
    <property type="entry name" value="PrmA"/>
    <property type="match status" value="1"/>
</dbReference>
<evidence type="ECO:0000256" key="1">
    <source>
        <dbReference type="ARBA" id="ARBA00011925"/>
    </source>
</evidence>
<dbReference type="FunCoup" id="A0A1Y1UIG0">
    <property type="interactions" value="153"/>
</dbReference>
<name>A0A1Y1UIG0_9TREE</name>
<dbReference type="GO" id="GO:0032259">
    <property type="term" value="P:methylation"/>
    <property type="evidence" value="ECO:0007669"/>
    <property type="project" value="UniProtKB-KW"/>
</dbReference>
<evidence type="ECO:0000256" key="6">
    <source>
        <dbReference type="ARBA" id="ARBA00049303"/>
    </source>
</evidence>
<feature type="region of interest" description="Disordered" evidence="8">
    <location>
        <begin position="1"/>
        <end position="20"/>
    </location>
</feature>
<evidence type="ECO:0000313" key="10">
    <source>
        <dbReference type="EMBL" id="ORX37779.1"/>
    </source>
</evidence>
<dbReference type="Gene3D" id="3.40.50.150">
    <property type="entry name" value="Vaccinia Virus protein VP39"/>
    <property type="match status" value="1"/>
</dbReference>